<dbReference type="PROSITE" id="PS00178">
    <property type="entry name" value="AA_TRNA_LIGASE_I"/>
    <property type="match status" value="1"/>
</dbReference>
<dbReference type="PRINTS" id="PR01038">
    <property type="entry name" value="TRNASYNTHARG"/>
</dbReference>
<comment type="similarity">
    <text evidence="2 11 12">Belongs to the class-I aminoacyl-tRNA synthetase family.</text>
</comment>
<dbReference type="EC" id="6.1.1.19" evidence="11"/>
<dbReference type="InterPro" id="IPR008909">
    <property type="entry name" value="DALR_anticod-bd"/>
</dbReference>
<feature type="domain" description="Arginyl tRNA synthetase N-terminal" evidence="14">
    <location>
        <begin position="1"/>
        <end position="87"/>
    </location>
</feature>
<gene>
    <name evidence="11" type="primary">argS</name>
    <name evidence="15" type="ORF">D9V75_01170</name>
</gene>
<evidence type="ECO:0000256" key="3">
    <source>
        <dbReference type="ARBA" id="ARBA00011245"/>
    </source>
</evidence>
<evidence type="ECO:0000256" key="10">
    <source>
        <dbReference type="ARBA" id="ARBA00049339"/>
    </source>
</evidence>
<dbReference type="SMART" id="SM00836">
    <property type="entry name" value="DALR_1"/>
    <property type="match status" value="1"/>
</dbReference>
<dbReference type="InterPro" id="IPR001278">
    <property type="entry name" value="Arg-tRNA-ligase"/>
</dbReference>
<dbReference type="AlphaFoldDB" id="A0A4D6Y3W6"/>
<evidence type="ECO:0000313" key="16">
    <source>
        <dbReference type="Proteomes" id="UP000298673"/>
    </source>
</evidence>
<keyword evidence="5 11" id="KW-0436">Ligase</keyword>
<evidence type="ECO:0000259" key="13">
    <source>
        <dbReference type="SMART" id="SM00836"/>
    </source>
</evidence>
<dbReference type="PANTHER" id="PTHR11956">
    <property type="entry name" value="ARGINYL-TRNA SYNTHETASE"/>
    <property type="match status" value="1"/>
</dbReference>
<dbReference type="SUPFAM" id="SSF55190">
    <property type="entry name" value="Arginyl-tRNA synthetase (ArgRS), N-terminal 'additional' domain"/>
    <property type="match status" value="1"/>
</dbReference>
<dbReference type="GO" id="GO:0005737">
    <property type="term" value="C:cytoplasm"/>
    <property type="evidence" value="ECO:0007669"/>
    <property type="project" value="UniProtKB-SubCell"/>
</dbReference>
<dbReference type="Gene3D" id="3.40.50.620">
    <property type="entry name" value="HUPs"/>
    <property type="match status" value="1"/>
</dbReference>
<protein>
    <recommendedName>
        <fullName evidence="11">Arginine--tRNA ligase</fullName>
        <ecNumber evidence="11">6.1.1.19</ecNumber>
    </recommendedName>
    <alternativeName>
        <fullName evidence="11">Arginyl-tRNA synthetase</fullName>
        <shortName evidence="11">ArgRS</shortName>
    </alternativeName>
</protein>
<dbReference type="RefSeq" id="WP_158343463.1">
    <property type="nucleotide sequence ID" value="NZ_CP034861.1"/>
</dbReference>
<dbReference type="EMBL" id="CP034861">
    <property type="protein sequence ID" value="QCI24326.1"/>
    <property type="molecule type" value="Genomic_DNA"/>
</dbReference>
<evidence type="ECO:0000256" key="2">
    <source>
        <dbReference type="ARBA" id="ARBA00005594"/>
    </source>
</evidence>
<comment type="subcellular location">
    <subcellularLocation>
        <location evidence="1 11">Cytoplasm</location>
    </subcellularLocation>
</comment>
<evidence type="ECO:0000256" key="12">
    <source>
        <dbReference type="RuleBase" id="RU363038"/>
    </source>
</evidence>
<evidence type="ECO:0000256" key="4">
    <source>
        <dbReference type="ARBA" id="ARBA00022490"/>
    </source>
</evidence>
<name>A0A4D6Y3W6_9GAMM</name>
<feature type="short sequence motif" description="'HIGH' region" evidence="11">
    <location>
        <begin position="122"/>
        <end position="132"/>
    </location>
</feature>
<keyword evidence="8 11" id="KW-0648">Protein biosynthesis</keyword>
<comment type="catalytic activity">
    <reaction evidence="10 11">
        <text>tRNA(Arg) + L-arginine + ATP = L-arginyl-tRNA(Arg) + AMP + diphosphate</text>
        <dbReference type="Rhea" id="RHEA:20301"/>
        <dbReference type="Rhea" id="RHEA-COMP:9658"/>
        <dbReference type="Rhea" id="RHEA-COMP:9673"/>
        <dbReference type="ChEBI" id="CHEBI:30616"/>
        <dbReference type="ChEBI" id="CHEBI:32682"/>
        <dbReference type="ChEBI" id="CHEBI:33019"/>
        <dbReference type="ChEBI" id="CHEBI:78442"/>
        <dbReference type="ChEBI" id="CHEBI:78513"/>
        <dbReference type="ChEBI" id="CHEBI:456215"/>
        <dbReference type="EC" id="6.1.1.19"/>
    </reaction>
</comment>
<organism evidence="15 16">
    <name type="scientific">Buchnera aphidicola</name>
    <name type="common">Muscaphis stroyani</name>
    <dbReference type="NCBI Taxonomy" id="1241869"/>
    <lineage>
        <taxon>Bacteria</taxon>
        <taxon>Pseudomonadati</taxon>
        <taxon>Pseudomonadota</taxon>
        <taxon>Gammaproteobacteria</taxon>
        <taxon>Enterobacterales</taxon>
        <taxon>Erwiniaceae</taxon>
        <taxon>Buchnera</taxon>
    </lineage>
</organism>
<dbReference type="SUPFAM" id="SSF47323">
    <property type="entry name" value="Anticodon-binding domain of a subclass of class I aminoacyl-tRNA synthetases"/>
    <property type="match status" value="1"/>
</dbReference>
<dbReference type="CDD" id="cd00671">
    <property type="entry name" value="ArgRS_core"/>
    <property type="match status" value="1"/>
</dbReference>
<evidence type="ECO:0000259" key="14">
    <source>
        <dbReference type="SMART" id="SM01016"/>
    </source>
</evidence>
<evidence type="ECO:0000256" key="11">
    <source>
        <dbReference type="HAMAP-Rule" id="MF_00123"/>
    </source>
</evidence>
<dbReference type="InterPro" id="IPR014729">
    <property type="entry name" value="Rossmann-like_a/b/a_fold"/>
</dbReference>
<keyword evidence="6 11" id="KW-0547">Nucleotide-binding</keyword>
<dbReference type="Gene3D" id="3.30.1360.70">
    <property type="entry name" value="Arginyl tRNA synthetase N-terminal domain"/>
    <property type="match status" value="1"/>
</dbReference>
<dbReference type="InterPro" id="IPR009080">
    <property type="entry name" value="tRNAsynth_Ia_anticodon-bd"/>
</dbReference>
<keyword evidence="9 11" id="KW-0030">Aminoacyl-tRNA synthetase</keyword>
<dbReference type="InterPro" id="IPR001412">
    <property type="entry name" value="aa-tRNA-synth_I_CS"/>
</dbReference>
<keyword evidence="4 11" id="KW-0963">Cytoplasm</keyword>
<accession>A0A4D6Y3W6</accession>
<dbReference type="GO" id="GO:0005524">
    <property type="term" value="F:ATP binding"/>
    <property type="evidence" value="ECO:0007669"/>
    <property type="project" value="UniProtKB-UniRule"/>
</dbReference>
<dbReference type="Pfam" id="PF00750">
    <property type="entry name" value="tRNA-synt_1d"/>
    <property type="match status" value="1"/>
</dbReference>
<dbReference type="Pfam" id="PF03485">
    <property type="entry name" value="Arg_tRNA_synt_N"/>
    <property type="match status" value="1"/>
</dbReference>
<dbReference type="InterPro" id="IPR036695">
    <property type="entry name" value="Arg-tRNA-synth_N_sf"/>
</dbReference>
<evidence type="ECO:0000256" key="6">
    <source>
        <dbReference type="ARBA" id="ARBA00022741"/>
    </source>
</evidence>
<dbReference type="NCBIfam" id="TIGR00456">
    <property type="entry name" value="argS"/>
    <property type="match status" value="1"/>
</dbReference>
<dbReference type="Proteomes" id="UP000298673">
    <property type="component" value="Chromosome"/>
</dbReference>
<evidence type="ECO:0000313" key="15">
    <source>
        <dbReference type="EMBL" id="QCI24326.1"/>
    </source>
</evidence>
<evidence type="ECO:0000256" key="7">
    <source>
        <dbReference type="ARBA" id="ARBA00022840"/>
    </source>
</evidence>
<dbReference type="SMART" id="SM01016">
    <property type="entry name" value="Arg_tRNA_synt_N"/>
    <property type="match status" value="1"/>
</dbReference>
<reference evidence="15 16" key="1">
    <citation type="submission" date="2018-12" db="EMBL/GenBank/DDBJ databases">
        <authorList>
            <person name="Chong R.A."/>
        </authorList>
    </citation>
    <scope>NUCLEOTIDE SEQUENCE [LARGE SCALE GENOMIC DNA]</scope>
    <source>
        <strain evidence="15 16">Mst</strain>
    </source>
</reference>
<dbReference type="Pfam" id="PF05746">
    <property type="entry name" value="DALR_1"/>
    <property type="match status" value="1"/>
</dbReference>
<evidence type="ECO:0000256" key="5">
    <source>
        <dbReference type="ARBA" id="ARBA00022598"/>
    </source>
</evidence>
<proteinExistence type="inferred from homology"/>
<dbReference type="PANTHER" id="PTHR11956:SF5">
    <property type="entry name" value="ARGININE--TRNA LIGASE, CYTOPLASMIC"/>
    <property type="match status" value="1"/>
</dbReference>
<evidence type="ECO:0000256" key="1">
    <source>
        <dbReference type="ARBA" id="ARBA00004496"/>
    </source>
</evidence>
<dbReference type="GO" id="GO:0006420">
    <property type="term" value="P:arginyl-tRNA aminoacylation"/>
    <property type="evidence" value="ECO:0007669"/>
    <property type="project" value="UniProtKB-UniRule"/>
</dbReference>
<keyword evidence="7 11" id="KW-0067">ATP-binding</keyword>
<dbReference type="SUPFAM" id="SSF52374">
    <property type="entry name" value="Nucleotidylyl transferase"/>
    <property type="match status" value="1"/>
</dbReference>
<dbReference type="FunFam" id="3.40.50.620:FF:000030">
    <property type="entry name" value="Arginine--tRNA ligase"/>
    <property type="match status" value="1"/>
</dbReference>
<dbReference type="InterPro" id="IPR005148">
    <property type="entry name" value="Arg-tRNA-synth_N"/>
</dbReference>
<dbReference type="Gene3D" id="1.10.730.10">
    <property type="entry name" value="Isoleucyl-tRNA Synthetase, Domain 1"/>
    <property type="match status" value="1"/>
</dbReference>
<dbReference type="HAMAP" id="MF_00123">
    <property type="entry name" value="Arg_tRNA_synth"/>
    <property type="match status" value="1"/>
</dbReference>
<feature type="domain" description="DALR anticodon binding" evidence="13">
    <location>
        <begin position="463"/>
        <end position="579"/>
    </location>
</feature>
<evidence type="ECO:0000256" key="8">
    <source>
        <dbReference type="ARBA" id="ARBA00022917"/>
    </source>
</evidence>
<comment type="subunit">
    <text evidence="3 11">Monomer.</text>
</comment>
<evidence type="ECO:0000256" key="9">
    <source>
        <dbReference type="ARBA" id="ARBA00023146"/>
    </source>
</evidence>
<dbReference type="InterPro" id="IPR035684">
    <property type="entry name" value="ArgRS_core"/>
</dbReference>
<dbReference type="GO" id="GO:0004814">
    <property type="term" value="F:arginine-tRNA ligase activity"/>
    <property type="evidence" value="ECO:0007669"/>
    <property type="project" value="UniProtKB-UniRule"/>
</dbReference>
<sequence length="579" mass="67346">MRLKNIIKKDIEYTLMNLGFNINFNLLVQPSKIIKTGHYQINNLIKISNALKIKPDQLAKMIILNIKNKKRYKKITFSHPGFINIFFNYHWLSKKLEEIFYSCRLGVQHILKKNVVIDYSSPNVAKEMHVGHLRSTIIGDVMARVLEFLGHNVIRSNHIGDWGTQFGMLIAYLEHKRSKKKFDYHSLSLKNLENFYCKAKKKYDSDDVFSKKSKEYVVKLQNGDKYCLAVWKKIVSITMIENQKIYKKLNVTLTLKHTMGESLYNKMLPNIVNDLKNKKIAIKKEGTTIVVLDNFKNRLGKSMGVIIQKKDTGFLYSTTDIACLKYRFETLHADRIIYYTDSRQHQYLMQIWEISRKANYVPKNLLLEHHMFGIMLSKEKQPFKTRDGNAIKLSALLEEASKKAMCLIKEKNPYLSKKKLMSLSDTIGISSIKYSDLSKNRNTNYVFNWDTMLNFEGNTALYIQYAYTRITSMLKKSTIPVSKLNTNIILIEESEINLAIKILEFEEIILIIAQKGYPHVMCKYLYDLASFFSIFYENCSVLFSSAIKITKSRLKLSFLTAKTIKKGLNILGIKTIKKM</sequence>
<dbReference type="OrthoDB" id="9803211at2"/>
<reference evidence="15 16" key="2">
    <citation type="submission" date="2019-05" db="EMBL/GenBank/DDBJ databases">
        <title>Genome evolution of the obligate endosymbiont Buchnera aphidicola.</title>
        <authorList>
            <person name="Moran N.A."/>
        </authorList>
    </citation>
    <scope>NUCLEOTIDE SEQUENCE [LARGE SCALE GENOMIC DNA]</scope>
    <source>
        <strain evidence="15 16">Mst</strain>
    </source>
</reference>